<protein>
    <recommendedName>
        <fullName evidence="1">Defective in cullin neddylation protein</fullName>
    </recommendedName>
</protein>
<keyword evidence="4" id="KW-1185">Reference proteome</keyword>
<dbReference type="Pfam" id="PF03556">
    <property type="entry name" value="Cullin_binding"/>
    <property type="match status" value="1"/>
</dbReference>
<comment type="function">
    <text evidence="1">Neddylation of cullins play an essential role in the regulation of SCF-type complexes activity.</text>
</comment>
<name>A0AA43TV78_9LECA</name>
<dbReference type="Proteomes" id="UP001161017">
    <property type="component" value="Unassembled WGS sequence"/>
</dbReference>
<evidence type="ECO:0000256" key="1">
    <source>
        <dbReference type="RuleBase" id="RU410713"/>
    </source>
</evidence>
<dbReference type="PANTHER" id="PTHR12281:SF31">
    <property type="entry name" value="DCN1-LIKE PROTEIN 3"/>
    <property type="match status" value="1"/>
</dbReference>
<dbReference type="PROSITE" id="PS51229">
    <property type="entry name" value="DCUN1"/>
    <property type="match status" value="1"/>
</dbReference>
<gene>
    <name evidence="3" type="primary">DCN1</name>
    <name evidence="3" type="ORF">OHK93_008566</name>
</gene>
<dbReference type="PANTHER" id="PTHR12281">
    <property type="entry name" value="RP42 RELATED"/>
    <property type="match status" value="1"/>
</dbReference>
<dbReference type="GO" id="GO:0097602">
    <property type="term" value="F:cullin family protein binding"/>
    <property type="evidence" value="ECO:0007669"/>
    <property type="project" value="TreeGrafter"/>
</dbReference>
<dbReference type="Gene3D" id="1.10.238.200">
    <property type="entry name" value="Cullin, PONY binding domain"/>
    <property type="match status" value="1"/>
</dbReference>
<accession>A0AA43TV78</accession>
<sequence length="169" mass="19489">MTLLIELGSPTLGELERAGFVEGWTRLRAETIAKQKAQVPSLRRGLSENPDVFTKTYKGTFLLARPPNAKVVQLEEAISYWRLVLSAPSLQWSTDTTPWLDWWIEYLQLKWKKSVSKDMWDQTGVFVRKSLEDESMSWWSEEGSWPGVIDEFVAYVRAKREEGAEMDTA</sequence>
<keyword evidence="3" id="KW-0436">Ligase</keyword>
<reference evidence="3" key="1">
    <citation type="journal article" date="2023" name="Genome Biol. Evol.">
        <title>First Whole Genome Sequence and Flow Cytometry Genome Size Data for the Lichen-Forming Fungus Ramalina farinacea (Ascomycota).</title>
        <authorList>
            <person name="Llewellyn T."/>
            <person name="Mian S."/>
            <person name="Hill R."/>
            <person name="Leitch I.J."/>
            <person name="Gaya E."/>
        </authorList>
    </citation>
    <scope>NUCLEOTIDE SEQUENCE</scope>
    <source>
        <strain evidence="3">LIQ254RAFAR</strain>
    </source>
</reference>
<dbReference type="GO" id="GO:0031624">
    <property type="term" value="F:ubiquitin conjugating enzyme binding"/>
    <property type="evidence" value="ECO:0007669"/>
    <property type="project" value="TreeGrafter"/>
</dbReference>
<evidence type="ECO:0000313" key="3">
    <source>
        <dbReference type="EMBL" id="MDI1489288.1"/>
    </source>
</evidence>
<dbReference type="GO" id="GO:0000151">
    <property type="term" value="C:ubiquitin ligase complex"/>
    <property type="evidence" value="ECO:0007669"/>
    <property type="project" value="TreeGrafter"/>
</dbReference>
<dbReference type="InterPro" id="IPR005176">
    <property type="entry name" value="PONY_dom"/>
</dbReference>
<dbReference type="InterPro" id="IPR014764">
    <property type="entry name" value="DCN-prot"/>
</dbReference>
<dbReference type="GO" id="GO:0045116">
    <property type="term" value="P:protein neddylation"/>
    <property type="evidence" value="ECO:0007669"/>
    <property type="project" value="TreeGrafter"/>
</dbReference>
<dbReference type="Gene3D" id="1.10.238.10">
    <property type="entry name" value="EF-hand"/>
    <property type="match status" value="1"/>
</dbReference>
<dbReference type="GO" id="GO:0016874">
    <property type="term" value="F:ligase activity"/>
    <property type="evidence" value="ECO:0007669"/>
    <property type="project" value="UniProtKB-KW"/>
</dbReference>
<evidence type="ECO:0000313" key="4">
    <source>
        <dbReference type="Proteomes" id="UP001161017"/>
    </source>
</evidence>
<proteinExistence type="predicted"/>
<dbReference type="GO" id="GO:0032182">
    <property type="term" value="F:ubiquitin-like protein binding"/>
    <property type="evidence" value="ECO:0007669"/>
    <property type="project" value="TreeGrafter"/>
</dbReference>
<comment type="caution">
    <text evidence="3">The sequence shown here is derived from an EMBL/GenBank/DDBJ whole genome shotgun (WGS) entry which is preliminary data.</text>
</comment>
<organism evidence="3 4">
    <name type="scientific">Ramalina farinacea</name>
    <dbReference type="NCBI Taxonomy" id="258253"/>
    <lineage>
        <taxon>Eukaryota</taxon>
        <taxon>Fungi</taxon>
        <taxon>Dikarya</taxon>
        <taxon>Ascomycota</taxon>
        <taxon>Pezizomycotina</taxon>
        <taxon>Lecanoromycetes</taxon>
        <taxon>OSLEUM clade</taxon>
        <taxon>Lecanoromycetidae</taxon>
        <taxon>Lecanorales</taxon>
        <taxon>Lecanorineae</taxon>
        <taxon>Ramalinaceae</taxon>
        <taxon>Ramalina</taxon>
    </lineage>
</organism>
<feature type="domain" description="DCUN1" evidence="2">
    <location>
        <begin position="1"/>
        <end position="157"/>
    </location>
</feature>
<evidence type="ECO:0000259" key="2">
    <source>
        <dbReference type="PROSITE" id="PS51229"/>
    </source>
</evidence>
<dbReference type="EMBL" id="JAPUFD010000009">
    <property type="protein sequence ID" value="MDI1489288.1"/>
    <property type="molecule type" value="Genomic_DNA"/>
</dbReference>
<dbReference type="AlphaFoldDB" id="A0AA43TV78"/>
<dbReference type="InterPro" id="IPR042460">
    <property type="entry name" value="DCN1-like_PONY"/>
</dbReference>